<evidence type="ECO:0000313" key="2">
    <source>
        <dbReference type="Proteomes" id="UP001177140"/>
    </source>
</evidence>
<evidence type="ECO:0008006" key="3">
    <source>
        <dbReference type="Google" id="ProtNLM"/>
    </source>
</evidence>
<reference evidence="1" key="1">
    <citation type="submission" date="2022-03" db="EMBL/GenBank/DDBJ databases">
        <title>A functionally conserved STORR gene fusion in Papaver species that diverged 16.8 million years ago.</title>
        <authorList>
            <person name="Catania T."/>
        </authorList>
    </citation>
    <scope>NUCLEOTIDE SEQUENCE</scope>
    <source>
        <strain evidence="1">S-191538</strain>
    </source>
</reference>
<gene>
    <name evidence="1" type="ORF">MKW94_024417</name>
</gene>
<dbReference type="InterPro" id="IPR017395">
    <property type="entry name" value="Chlorophyllase-like"/>
</dbReference>
<dbReference type="GO" id="GO:0047746">
    <property type="term" value="F:chlorophyllase activity"/>
    <property type="evidence" value="ECO:0007669"/>
    <property type="project" value="TreeGrafter"/>
</dbReference>
<protein>
    <recommendedName>
        <fullName evidence="3">Chlorophyllase</fullName>
    </recommendedName>
</protein>
<keyword evidence="2" id="KW-1185">Reference proteome</keyword>
<organism evidence="1 2">
    <name type="scientific">Papaver nudicaule</name>
    <name type="common">Iceland poppy</name>
    <dbReference type="NCBI Taxonomy" id="74823"/>
    <lineage>
        <taxon>Eukaryota</taxon>
        <taxon>Viridiplantae</taxon>
        <taxon>Streptophyta</taxon>
        <taxon>Embryophyta</taxon>
        <taxon>Tracheophyta</taxon>
        <taxon>Spermatophyta</taxon>
        <taxon>Magnoliopsida</taxon>
        <taxon>Ranunculales</taxon>
        <taxon>Papaveraceae</taxon>
        <taxon>Papaveroideae</taxon>
        <taxon>Papaver</taxon>
    </lineage>
</organism>
<proteinExistence type="predicted"/>
<evidence type="ECO:0000313" key="1">
    <source>
        <dbReference type="EMBL" id="MCL7030043.1"/>
    </source>
</evidence>
<sequence length="310" mass="33369">MNVFQLGNYKVSLFPVNPQSSTLTSSPLFSHPLTVPLLIATPTEGGEYPILVFLHGFLLENSFYSQLIQHIASHGFIVIAPQLSNTGEIESAKGVTEWLSEGLSLILPPTVRPNLSKAALGGHSRGGKIAFGLALSYTSNPSSNSDSSLIKHSALVGIDPVEGLMKGIPIPPLVLTYVPHSFDLDMAALVVGSGLGEIKRNPLFLACAPKGVNHEDFFSECRSPACYFVVKDYGHMDTLDDKTKGIKGAITYCACTNGKSREPMRRFVGGITVAFMKAYLEGDHSYLNAIKDGKDASIPVQLQAVEFLED</sequence>
<comment type="caution">
    <text evidence="1">The sequence shown here is derived from an EMBL/GenBank/DDBJ whole genome shotgun (WGS) entry which is preliminary data.</text>
</comment>
<dbReference type="EMBL" id="JAJJMA010097033">
    <property type="protein sequence ID" value="MCL7030043.1"/>
    <property type="molecule type" value="Genomic_DNA"/>
</dbReference>
<dbReference type="GO" id="GO:0015996">
    <property type="term" value="P:chlorophyll catabolic process"/>
    <property type="evidence" value="ECO:0007669"/>
    <property type="project" value="TreeGrafter"/>
</dbReference>
<dbReference type="Proteomes" id="UP001177140">
    <property type="component" value="Unassembled WGS sequence"/>
</dbReference>
<accession>A0AA41SBJ1</accession>
<dbReference type="AlphaFoldDB" id="A0AA41SBJ1"/>
<dbReference type="Gene3D" id="3.40.50.1820">
    <property type="entry name" value="alpha/beta hydrolase"/>
    <property type="match status" value="1"/>
</dbReference>
<name>A0AA41SBJ1_PAPNU</name>
<dbReference type="Pfam" id="PF07224">
    <property type="entry name" value="Chlorophyllase"/>
    <property type="match status" value="1"/>
</dbReference>
<dbReference type="PANTHER" id="PTHR33428">
    <property type="entry name" value="CHLOROPHYLLASE-2, CHLOROPLASTIC"/>
    <property type="match status" value="1"/>
</dbReference>
<dbReference type="PANTHER" id="PTHR33428:SF2">
    <property type="entry name" value="CHLOROPHYLLASE-2"/>
    <property type="match status" value="1"/>
</dbReference>
<dbReference type="InterPro" id="IPR029058">
    <property type="entry name" value="AB_hydrolase_fold"/>
</dbReference>
<dbReference type="SUPFAM" id="SSF53474">
    <property type="entry name" value="alpha/beta-Hydrolases"/>
    <property type="match status" value="1"/>
</dbReference>